<evidence type="ECO:0000313" key="3">
    <source>
        <dbReference type="Proteomes" id="UP000324222"/>
    </source>
</evidence>
<dbReference type="AlphaFoldDB" id="A0A5B7D2N7"/>
<reference evidence="2 3" key="1">
    <citation type="submission" date="2019-05" db="EMBL/GenBank/DDBJ databases">
        <title>Another draft genome of Portunus trituberculatus and its Hox gene families provides insights of decapod evolution.</title>
        <authorList>
            <person name="Jeong J.-H."/>
            <person name="Song I."/>
            <person name="Kim S."/>
            <person name="Choi T."/>
            <person name="Kim D."/>
            <person name="Ryu S."/>
            <person name="Kim W."/>
        </authorList>
    </citation>
    <scope>NUCLEOTIDE SEQUENCE [LARGE SCALE GENOMIC DNA]</scope>
    <source>
        <tissue evidence="2">Muscle</tissue>
    </source>
</reference>
<comment type="caution">
    <text evidence="2">The sequence shown here is derived from an EMBL/GenBank/DDBJ whole genome shotgun (WGS) entry which is preliminary data.</text>
</comment>
<name>A0A5B7D2N7_PORTR</name>
<proteinExistence type="predicted"/>
<dbReference type="EMBL" id="VSRR010000430">
    <property type="protein sequence ID" value="MPC15471.1"/>
    <property type="molecule type" value="Genomic_DNA"/>
</dbReference>
<feature type="region of interest" description="Disordered" evidence="1">
    <location>
        <begin position="180"/>
        <end position="200"/>
    </location>
</feature>
<evidence type="ECO:0000313" key="2">
    <source>
        <dbReference type="EMBL" id="MPC15471.1"/>
    </source>
</evidence>
<protein>
    <submittedName>
        <fullName evidence="2">Uncharacterized protein</fullName>
    </submittedName>
</protein>
<organism evidence="2 3">
    <name type="scientific">Portunus trituberculatus</name>
    <name type="common">Swimming crab</name>
    <name type="synonym">Neptunus trituberculatus</name>
    <dbReference type="NCBI Taxonomy" id="210409"/>
    <lineage>
        <taxon>Eukaryota</taxon>
        <taxon>Metazoa</taxon>
        <taxon>Ecdysozoa</taxon>
        <taxon>Arthropoda</taxon>
        <taxon>Crustacea</taxon>
        <taxon>Multicrustacea</taxon>
        <taxon>Malacostraca</taxon>
        <taxon>Eumalacostraca</taxon>
        <taxon>Eucarida</taxon>
        <taxon>Decapoda</taxon>
        <taxon>Pleocyemata</taxon>
        <taxon>Brachyura</taxon>
        <taxon>Eubrachyura</taxon>
        <taxon>Portunoidea</taxon>
        <taxon>Portunidae</taxon>
        <taxon>Portuninae</taxon>
        <taxon>Portunus</taxon>
    </lineage>
</organism>
<gene>
    <name evidence="2" type="ORF">E2C01_008264</name>
</gene>
<dbReference type="Proteomes" id="UP000324222">
    <property type="component" value="Unassembled WGS sequence"/>
</dbReference>
<sequence length="200" mass="22208">MEEVREATAAPTRPTCPYLTHLSPNRYKSSCSSTTHASRYTISITYLEPVFDALIVRAEIRGVDGGVLAREGTGIGEVISEGIGFREQWLSWLGVCGVVVTTTTTTTSSIPTTLKEGIGTIPSIRSPFIQFLGAQGSRDGVGWDTMWGQSCSFLSHLMRIFFRWQVRLESNIFSVEVNEDKGTQDEKRDDTIRTEHNRSP</sequence>
<keyword evidence="3" id="KW-1185">Reference proteome</keyword>
<accession>A0A5B7D2N7</accession>
<evidence type="ECO:0000256" key="1">
    <source>
        <dbReference type="SAM" id="MobiDB-lite"/>
    </source>
</evidence>